<dbReference type="PANTHER" id="PTHR43056">
    <property type="entry name" value="PEPTIDASE S9 PROLYL OLIGOPEPTIDASE"/>
    <property type="match status" value="1"/>
</dbReference>
<dbReference type="Pfam" id="PF08530">
    <property type="entry name" value="PepX_C"/>
    <property type="match status" value="1"/>
</dbReference>
<evidence type="ECO:0000256" key="1">
    <source>
        <dbReference type="ARBA" id="ARBA00022801"/>
    </source>
</evidence>
<dbReference type="SUPFAM" id="SSF53474">
    <property type="entry name" value="alpha/beta-Hydrolases"/>
    <property type="match status" value="1"/>
</dbReference>
<name>A0A1L7WYF1_9HELO</name>
<dbReference type="Proteomes" id="UP000184330">
    <property type="component" value="Unassembled WGS sequence"/>
</dbReference>
<dbReference type="Gene3D" id="3.40.50.1820">
    <property type="entry name" value="alpha/beta hydrolase"/>
    <property type="match status" value="1"/>
</dbReference>
<dbReference type="SUPFAM" id="SSF49785">
    <property type="entry name" value="Galactose-binding domain-like"/>
    <property type="match status" value="1"/>
</dbReference>
<dbReference type="InterPro" id="IPR008979">
    <property type="entry name" value="Galactose-bd-like_sf"/>
</dbReference>
<keyword evidence="1" id="KW-0378">Hydrolase</keyword>
<sequence>MPSPAQIAFKSINKPQIGTNNYQGFNPHTEILKKGSRPYNALALEGDIQIDHDVEFIVRDGCRLYADIYRPPHGGEKVPAIISWSPYGKKYSSKEMLPMVKWTVGIDLEKDISGLEKFEGLDPAIWVPKGFAIVSVDARGSGNSDGFVEVMGTQEAEDGYDVVKLLAKMEWCNGSVGLAGNSYLAIVQWFIAAQQPPSLKAIAPWEGCGDIFREQFVRGGVFNISNFDLITRFIIQGNHSVEDFAEMYRRSGGIANPYWEDKRPNMKNINVPAYITASDSCSIHTMGSLRGFMEIDNPNKWLRWSAYQEWFDLYSVPENTVELISFFDRYLKGINNGWEKTPRFRASYLKFGDAAPIENIPEETFPIPRTDYKTFYLSSSTLSESPSPDSGIVTYDSEDNQAFAGFTYTLTKKTRLFGIPKAHLFMSSPSSTDMIIYLLLRKLDKNGVPQMSLNIPLFRAPVESISSIALEDRTSSILHMGSLGILRASHRAIDREKSMHEQFPYHPHDKTELIEPGKIVELEIGIWNLGWELEKGESIRLQVGGNDPQFVEYKSGAPPPPDVLPGNKGMHRIHFGGEYPSRVILPFV</sequence>
<proteinExistence type="predicted"/>
<dbReference type="AlphaFoldDB" id="A0A1L7WYF1"/>
<dbReference type="PANTHER" id="PTHR43056:SF10">
    <property type="entry name" value="COCE_NOND FAMILY, PUTATIVE (AFU_ORTHOLOGUE AFUA_7G00600)-RELATED"/>
    <property type="match status" value="1"/>
</dbReference>
<dbReference type="Pfam" id="PF02129">
    <property type="entry name" value="Peptidase_S15"/>
    <property type="match status" value="1"/>
</dbReference>
<evidence type="ECO:0000313" key="3">
    <source>
        <dbReference type="EMBL" id="CZR57794.1"/>
    </source>
</evidence>
<gene>
    <name evidence="3" type="ORF">PAC_07683</name>
</gene>
<feature type="domain" description="Xaa-Pro dipeptidyl-peptidase C-terminal" evidence="2">
    <location>
        <begin position="324"/>
        <end position="584"/>
    </location>
</feature>
<dbReference type="EMBL" id="FJOG01000010">
    <property type="protein sequence ID" value="CZR57794.1"/>
    <property type="molecule type" value="Genomic_DNA"/>
</dbReference>
<dbReference type="InterPro" id="IPR005674">
    <property type="entry name" value="CocE/Ser_esterase"/>
</dbReference>
<protein>
    <submittedName>
        <fullName evidence="3">Probable acyl esterases</fullName>
    </submittedName>
</protein>
<evidence type="ECO:0000259" key="2">
    <source>
        <dbReference type="SMART" id="SM00939"/>
    </source>
</evidence>
<evidence type="ECO:0000313" key="4">
    <source>
        <dbReference type="Proteomes" id="UP000184330"/>
    </source>
</evidence>
<dbReference type="Gene3D" id="1.10.3020.20">
    <property type="match status" value="1"/>
</dbReference>
<dbReference type="NCBIfam" id="TIGR00976">
    <property type="entry name" value="CocE_NonD"/>
    <property type="match status" value="1"/>
</dbReference>
<reference evidence="3 4" key="1">
    <citation type="submission" date="2016-03" db="EMBL/GenBank/DDBJ databases">
        <authorList>
            <person name="Ploux O."/>
        </authorList>
    </citation>
    <scope>NUCLEOTIDE SEQUENCE [LARGE SCALE GENOMIC DNA]</scope>
    <source>
        <strain evidence="3 4">UAMH 11012</strain>
    </source>
</reference>
<accession>A0A1L7WYF1</accession>
<dbReference type="InterPro" id="IPR000383">
    <property type="entry name" value="Xaa-Pro-like_dom"/>
</dbReference>
<organism evidence="3 4">
    <name type="scientific">Phialocephala subalpina</name>
    <dbReference type="NCBI Taxonomy" id="576137"/>
    <lineage>
        <taxon>Eukaryota</taxon>
        <taxon>Fungi</taxon>
        <taxon>Dikarya</taxon>
        <taxon>Ascomycota</taxon>
        <taxon>Pezizomycotina</taxon>
        <taxon>Leotiomycetes</taxon>
        <taxon>Helotiales</taxon>
        <taxon>Mollisiaceae</taxon>
        <taxon>Phialocephala</taxon>
        <taxon>Phialocephala fortinii species complex</taxon>
    </lineage>
</organism>
<dbReference type="Gene3D" id="2.60.120.260">
    <property type="entry name" value="Galactose-binding domain-like"/>
    <property type="match status" value="1"/>
</dbReference>
<dbReference type="InterPro" id="IPR029058">
    <property type="entry name" value="AB_hydrolase_fold"/>
</dbReference>
<dbReference type="SMART" id="SM00939">
    <property type="entry name" value="PepX_C"/>
    <property type="match status" value="1"/>
</dbReference>
<dbReference type="InterPro" id="IPR013736">
    <property type="entry name" value="Xaa-Pro_dipept_C"/>
</dbReference>
<dbReference type="STRING" id="576137.A0A1L7WYF1"/>
<dbReference type="InterPro" id="IPR050585">
    <property type="entry name" value="Xaa-Pro_dipeptidyl-ppase/CocE"/>
</dbReference>
<keyword evidence="4" id="KW-1185">Reference proteome</keyword>
<dbReference type="OrthoDB" id="2578740at2759"/>
<dbReference type="GO" id="GO:0008239">
    <property type="term" value="F:dipeptidyl-peptidase activity"/>
    <property type="evidence" value="ECO:0007669"/>
    <property type="project" value="InterPro"/>
</dbReference>